<name>A0A1S8WVB3_OPIVI</name>
<dbReference type="Proteomes" id="UP000243686">
    <property type="component" value="Unassembled WGS sequence"/>
</dbReference>
<feature type="non-terminal residue" evidence="1">
    <location>
        <position position="1"/>
    </location>
</feature>
<reference evidence="1 2" key="1">
    <citation type="submission" date="2015-03" db="EMBL/GenBank/DDBJ databases">
        <title>Draft genome of the nematode, Opisthorchis viverrini.</title>
        <authorList>
            <person name="Mitreva M."/>
        </authorList>
    </citation>
    <scope>NUCLEOTIDE SEQUENCE [LARGE SCALE GENOMIC DNA]</scope>
    <source>
        <strain evidence="1">Khon Kaen</strain>
    </source>
</reference>
<evidence type="ECO:0000313" key="2">
    <source>
        <dbReference type="Proteomes" id="UP000243686"/>
    </source>
</evidence>
<evidence type="ECO:0008006" key="3">
    <source>
        <dbReference type="Google" id="ProtNLM"/>
    </source>
</evidence>
<protein>
    <recommendedName>
        <fullName evidence="3">Peptidase A1 domain-containing protein</fullName>
    </recommendedName>
</protein>
<organism evidence="1 2">
    <name type="scientific">Opisthorchis viverrini</name>
    <name type="common">Southeast Asian liver fluke</name>
    <dbReference type="NCBI Taxonomy" id="6198"/>
    <lineage>
        <taxon>Eukaryota</taxon>
        <taxon>Metazoa</taxon>
        <taxon>Spiralia</taxon>
        <taxon>Lophotrochozoa</taxon>
        <taxon>Platyhelminthes</taxon>
        <taxon>Trematoda</taxon>
        <taxon>Digenea</taxon>
        <taxon>Opisthorchiida</taxon>
        <taxon>Opisthorchiata</taxon>
        <taxon>Opisthorchiidae</taxon>
        <taxon>Opisthorchis</taxon>
    </lineage>
</organism>
<evidence type="ECO:0000313" key="1">
    <source>
        <dbReference type="EMBL" id="OON18452.1"/>
    </source>
</evidence>
<dbReference type="EMBL" id="KV894169">
    <property type="protein sequence ID" value="OON18452.1"/>
    <property type="molecule type" value="Genomic_DNA"/>
</dbReference>
<gene>
    <name evidence="1" type="ORF">X801_05693</name>
</gene>
<keyword evidence="2" id="KW-1185">Reference proteome</keyword>
<proteinExistence type="predicted"/>
<dbReference type="AlphaFoldDB" id="A0A1S8WVB3"/>
<sequence length="130" mass="14755">VLLGGVTLCDENCEVSFEFGLVNAHFPEVYSNIIPLIWNADFHQSLNTFVLEPTKMAVYGSLNITIGGLAFIWPTSEHAYYHDTPTGRVLLSSIRFHEGKYFALGSDFLHRFILRLKHGSHRRLHIAKNP</sequence>
<accession>A0A1S8WVB3</accession>
<feature type="non-terminal residue" evidence="1">
    <location>
        <position position="130"/>
    </location>
</feature>